<evidence type="ECO:0000313" key="2">
    <source>
        <dbReference type="Proteomes" id="UP001174136"/>
    </source>
</evidence>
<protein>
    <submittedName>
        <fullName evidence="1">Uncharacterized protein</fullName>
    </submittedName>
</protein>
<dbReference type="AlphaFoldDB" id="A0AA47MG26"/>
<gene>
    <name evidence="1" type="ORF">N1851_023799</name>
</gene>
<dbReference type="PANTHER" id="PTHR46601:SF2">
    <property type="entry name" value="UBIQUITIN-LIKE PROTEASE FAMILY PROFILE DOMAIN-CONTAINING PROTEIN"/>
    <property type="match status" value="1"/>
</dbReference>
<evidence type="ECO:0000313" key="1">
    <source>
        <dbReference type="EMBL" id="KAK0139480.1"/>
    </source>
</evidence>
<dbReference type="PANTHER" id="PTHR46601">
    <property type="entry name" value="ULP_PROTEASE DOMAIN-CONTAINING PROTEIN"/>
    <property type="match status" value="1"/>
</dbReference>
<name>A0AA47MG26_MERPO</name>
<sequence>MLNAHRKFLAEYPERKLSYSLFCHLRPFWVVNPSLADRETCLCKTHENLTFIVNKLHQHKLVSHCNLEELVKEIVCDSQRKECMYGECETCKFTNFPMKAPYTPETVVSYVQWGMEERQRSEGGESVVFKITVKKVMESTLGDLVEKWNDQLVKFKRHNFNISQQFAFTRALKAGLSDNECKIHIDFSENYACKWSSEIQAAQFGGVTPTGHLAYRCAIHGPKCHTYLFLYARQKGPAAIWEHLRQVLTYIKQEHPAVKVLHFLSDGPCSQYLQRGNFFLFSTELHKWGFTQGTWNFFEASHGKGAPDGVGGALKRKADGLVSKRHDITDAKSLYRALIRAHSTIKLFYVDEDDIEQAVHAMPQNIPAVPSTMRLHQVVTLERGGLICRDVSCMCVATKRLQCQCPGSQAFSFLLNNQTPIQDNTVDWTSSEVIGKWCVVKYGDDLYPGTVMATDDSYVQVKCMQRSEQILLAYSR</sequence>
<keyword evidence="2" id="KW-1185">Reference proteome</keyword>
<dbReference type="Proteomes" id="UP001174136">
    <property type="component" value="Unassembled WGS sequence"/>
</dbReference>
<comment type="caution">
    <text evidence="1">The sequence shown here is derived from an EMBL/GenBank/DDBJ whole genome shotgun (WGS) entry which is preliminary data.</text>
</comment>
<proteinExistence type="predicted"/>
<reference evidence="1" key="1">
    <citation type="journal article" date="2023" name="Front. Mar. Sci.">
        <title>A new Merluccius polli reference genome to investigate the effects of global change in West African waters.</title>
        <authorList>
            <person name="Mateo J.L."/>
            <person name="Blanco-Fernandez C."/>
            <person name="Garcia-Vazquez E."/>
            <person name="Machado-Schiaffino G."/>
        </authorList>
    </citation>
    <scope>NUCLEOTIDE SEQUENCE</scope>
    <source>
        <strain evidence="1">C29</strain>
        <tissue evidence="1">Fin</tissue>
    </source>
</reference>
<accession>A0AA47MG26</accession>
<organism evidence="1 2">
    <name type="scientific">Merluccius polli</name>
    <name type="common">Benguela hake</name>
    <name type="synonym">Merluccius cadenati</name>
    <dbReference type="NCBI Taxonomy" id="89951"/>
    <lineage>
        <taxon>Eukaryota</taxon>
        <taxon>Metazoa</taxon>
        <taxon>Chordata</taxon>
        <taxon>Craniata</taxon>
        <taxon>Vertebrata</taxon>
        <taxon>Euteleostomi</taxon>
        <taxon>Actinopterygii</taxon>
        <taxon>Neopterygii</taxon>
        <taxon>Teleostei</taxon>
        <taxon>Neoteleostei</taxon>
        <taxon>Acanthomorphata</taxon>
        <taxon>Zeiogadaria</taxon>
        <taxon>Gadariae</taxon>
        <taxon>Gadiformes</taxon>
        <taxon>Gadoidei</taxon>
        <taxon>Merlucciidae</taxon>
        <taxon>Merluccius</taxon>
    </lineage>
</organism>
<dbReference type="EMBL" id="JAOPHQ010004362">
    <property type="protein sequence ID" value="KAK0139480.1"/>
    <property type="molecule type" value="Genomic_DNA"/>
</dbReference>